<organism evidence="1 2">
    <name type="scientific">Prosthecobacter vanneervenii</name>
    <dbReference type="NCBI Taxonomy" id="48466"/>
    <lineage>
        <taxon>Bacteria</taxon>
        <taxon>Pseudomonadati</taxon>
        <taxon>Verrucomicrobiota</taxon>
        <taxon>Verrucomicrobiia</taxon>
        <taxon>Verrucomicrobiales</taxon>
        <taxon>Verrucomicrobiaceae</taxon>
        <taxon>Prosthecobacter</taxon>
    </lineage>
</organism>
<reference evidence="1 2" key="1">
    <citation type="submission" date="2020-08" db="EMBL/GenBank/DDBJ databases">
        <title>Genomic Encyclopedia of Type Strains, Phase IV (KMG-IV): sequencing the most valuable type-strain genomes for metagenomic binning, comparative biology and taxonomic classification.</title>
        <authorList>
            <person name="Goeker M."/>
        </authorList>
    </citation>
    <scope>NUCLEOTIDE SEQUENCE [LARGE SCALE GENOMIC DNA]</scope>
    <source>
        <strain evidence="1 2">DSM 12252</strain>
    </source>
</reference>
<accession>A0A7W7YFY8</accession>
<evidence type="ECO:0000313" key="2">
    <source>
        <dbReference type="Proteomes" id="UP000590740"/>
    </source>
</evidence>
<protein>
    <submittedName>
        <fullName evidence="1">Uncharacterized protein</fullName>
    </submittedName>
</protein>
<dbReference type="Proteomes" id="UP000590740">
    <property type="component" value="Unassembled WGS sequence"/>
</dbReference>
<gene>
    <name evidence="1" type="ORF">HNQ65_005096</name>
</gene>
<keyword evidence="2" id="KW-1185">Reference proteome</keyword>
<sequence>MTVRDTIATMLSYLRVEQRGIPFAGGADFDDPLPDALASCNAALQQMALLGPLFAAKQQRSVWFRAPATLSVGGLTRGGTTATGSFPAWAAGCQILLPGESEPNRILSLSSDGGTATLQFPYLADSSSGTATLKADTVELPPDIITVLEPLRLRGSSRRIVAVSSRQELAENSAAACVCYFIESTLSAGRVCQRLMLNSPAATDLVLEFQARCSLGQLTTADVYTSAPGHPDPGVPLPVPAGFVESIFLPLALDVFFSKPSITNYDIPSLRNQDAPSLIHQQAQLALTLLQTMRPQGNKPVRLAPEWSSSGRDYLG</sequence>
<name>A0A7W7YFY8_9BACT</name>
<proteinExistence type="predicted"/>
<comment type="caution">
    <text evidence="1">The sequence shown here is derived from an EMBL/GenBank/DDBJ whole genome shotgun (WGS) entry which is preliminary data.</text>
</comment>
<dbReference type="RefSeq" id="WP_184344323.1">
    <property type="nucleotide sequence ID" value="NZ_JACHIG010000017.1"/>
</dbReference>
<dbReference type="AlphaFoldDB" id="A0A7W7YFY8"/>
<dbReference type="EMBL" id="JACHIG010000017">
    <property type="protein sequence ID" value="MBB5035485.1"/>
    <property type="molecule type" value="Genomic_DNA"/>
</dbReference>
<evidence type="ECO:0000313" key="1">
    <source>
        <dbReference type="EMBL" id="MBB5035485.1"/>
    </source>
</evidence>